<name>A0A239CNB2_9SPHN</name>
<dbReference type="EMBL" id="FZOS01000002">
    <property type="protein sequence ID" value="SNS21161.1"/>
    <property type="molecule type" value="Genomic_DNA"/>
</dbReference>
<sequence>MTPAMLKMLRESGHDPLDGRGYGVELRGAGEWATARALVAASLGWIEGGRPQGSELPGLFFANRDGVAIVAAEAEDDMPW</sequence>
<dbReference type="Proteomes" id="UP000198281">
    <property type="component" value="Unassembled WGS sequence"/>
</dbReference>
<evidence type="ECO:0000313" key="2">
    <source>
        <dbReference type="Proteomes" id="UP000198281"/>
    </source>
</evidence>
<keyword evidence="2" id="KW-1185">Reference proteome</keyword>
<accession>A0A239CNB2</accession>
<organism evidence="1 2">
    <name type="scientific">Edaphosphingomonas laterariae</name>
    <dbReference type="NCBI Taxonomy" id="861865"/>
    <lineage>
        <taxon>Bacteria</taxon>
        <taxon>Pseudomonadati</taxon>
        <taxon>Pseudomonadota</taxon>
        <taxon>Alphaproteobacteria</taxon>
        <taxon>Sphingomonadales</taxon>
        <taxon>Rhizorhabdaceae</taxon>
        <taxon>Edaphosphingomonas</taxon>
    </lineage>
</organism>
<evidence type="ECO:0000313" key="1">
    <source>
        <dbReference type="EMBL" id="SNS21161.1"/>
    </source>
</evidence>
<dbReference type="AlphaFoldDB" id="A0A239CNB2"/>
<reference evidence="2" key="1">
    <citation type="submission" date="2017-06" db="EMBL/GenBank/DDBJ databases">
        <authorList>
            <person name="Varghese N."/>
            <person name="Submissions S."/>
        </authorList>
    </citation>
    <scope>NUCLEOTIDE SEQUENCE [LARGE SCALE GENOMIC DNA]</scope>
    <source>
        <strain evidence="2">LNB2</strain>
    </source>
</reference>
<dbReference type="OrthoDB" id="9947568at2"/>
<gene>
    <name evidence="1" type="ORF">SAMN06295912_102286</name>
</gene>
<protein>
    <submittedName>
        <fullName evidence="1">Uncharacterized protein</fullName>
    </submittedName>
</protein>
<proteinExistence type="predicted"/>